<feature type="domain" description="Major facilitator superfamily (MFS) profile" evidence="9">
    <location>
        <begin position="1"/>
        <end position="436"/>
    </location>
</feature>
<keyword evidence="7 8" id="KW-0472">Membrane</keyword>
<evidence type="ECO:0000256" key="1">
    <source>
        <dbReference type="ARBA" id="ARBA00004651"/>
    </source>
</evidence>
<dbReference type="InterPro" id="IPR005828">
    <property type="entry name" value="MFS_sugar_transport-like"/>
</dbReference>
<organism evidence="10">
    <name type="scientific">Lygus hesperus</name>
    <name type="common">Western plant bug</name>
    <dbReference type="NCBI Taxonomy" id="30085"/>
    <lineage>
        <taxon>Eukaryota</taxon>
        <taxon>Metazoa</taxon>
        <taxon>Ecdysozoa</taxon>
        <taxon>Arthropoda</taxon>
        <taxon>Hexapoda</taxon>
        <taxon>Insecta</taxon>
        <taxon>Pterygota</taxon>
        <taxon>Neoptera</taxon>
        <taxon>Paraneoptera</taxon>
        <taxon>Hemiptera</taxon>
        <taxon>Heteroptera</taxon>
        <taxon>Panheteroptera</taxon>
        <taxon>Cimicomorpha</taxon>
        <taxon>Miridae</taxon>
        <taxon>Mirini</taxon>
        <taxon>Lygus</taxon>
    </lineage>
</organism>
<sequence length="461" mass="49732">MESGVLRQITLTLIVSTMALSSGMSTGWLTPMTPKLRRFDSPVGRMTKQDISHLAAVPLYVGFFVAFAYGFIAKKFGRKDALICVGIPSIVSGLILTFTKSKVALFVGRSLGGCTMIGGVMASFMYVSETVNDSIRGTLMTILAFQINVGILLSNVLGDTLSYETFNFIGIAIPVVSSILILWLPESPHFLVDNDRIKDAMRSLLWLKEGDHIAAKSELESIKPDRTAERHISILQVLKFRGSRTALVVSLLACILQCLSGIHATLYYADILSKSSISLMSPAISTNVISLLTLTSTLVCVFLIDTTGRKPLLYLSFIGGCVSLAALTSFLYIQLQGADVTNFGWIPITSMSVFIVCNTAGLATVPVVLTNELPAPNVKPVVSSMVSAIATAIVIAILQSLPILEDNVGLYLVFAISSGFNFLGIFYTWFMVPETSGRSLTRIGRELRGERVLSSSAGGRV</sequence>
<evidence type="ECO:0000256" key="5">
    <source>
        <dbReference type="ARBA" id="ARBA00022692"/>
    </source>
</evidence>
<dbReference type="Gene3D" id="1.20.1250.20">
    <property type="entry name" value="MFS general substrate transporter like domains"/>
    <property type="match status" value="1"/>
</dbReference>
<feature type="transmembrane region" description="Helical" evidence="8">
    <location>
        <begin position="312"/>
        <end position="333"/>
    </location>
</feature>
<keyword evidence="4" id="KW-0762">Sugar transport</keyword>
<evidence type="ECO:0000256" key="8">
    <source>
        <dbReference type="SAM" id="Phobius"/>
    </source>
</evidence>
<evidence type="ECO:0000256" key="4">
    <source>
        <dbReference type="ARBA" id="ARBA00022597"/>
    </source>
</evidence>
<proteinExistence type="predicted"/>
<dbReference type="PANTHER" id="PTHR48021:SF1">
    <property type="entry name" value="GH07001P-RELATED"/>
    <property type="match status" value="1"/>
</dbReference>
<dbReference type="GO" id="GO:0005886">
    <property type="term" value="C:plasma membrane"/>
    <property type="evidence" value="ECO:0007669"/>
    <property type="project" value="UniProtKB-SubCell"/>
</dbReference>
<dbReference type="AlphaFoldDB" id="A0A146LWT2"/>
<dbReference type="EMBL" id="GDHC01006990">
    <property type="protein sequence ID" value="JAQ11639.1"/>
    <property type="molecule type" value="Transcribed_RNA"/>
</dbReference>
<evidence type="ECO:0000313" key="10">
    <source>
        <dbReference type="EMBL" id="JAQ11639.1"/>
    </source>
</evidence>
<feature type="transmembrane region" description="Helical" evidence="8">
    <location>
        <begin position="381"/>
        <end position="404"/>
    </location>
</feature>
<dbReference type="FunFam" id="1.20.1250.20:FF:000218">
    <property type="entry name" value="facilitated trehalose transporter Tret1"/>
    <property type="match status" value="1"/>
</dbReference>
<dbReference type="InterPro" id="IPR036259">
    <property type="entry name" value="MFS_trans_sf"/>
</dbReference>
<evidence type="ECO:0000256" key="6">
    <source>
        <dbReference type="ARBA" id="ARBA00022989"/>
    </source>
</evidence>
<keyword evidence="3" id="KW-1003">Cell membrane</keyword>
<dbReference type="Pfam" id="PF00083">
    <property type="entry name" value="Sugar_tr"/>
    <property type="match status" value="1"/>
</dbReference>
<keyword evidence="2" id="KW-0813">Transport</keyword>
<name>A0A146LWT2_LYGHE</name>
<feature type="transmembrane region" description="Helical" evidence="8">
    <location>
        <begin position="246"/>
        <end position="268"/>
    </location>
</feature>
<dbReference type="GO" id="GO:0022857">
    <property type="term" value="F:transmembrane transporter activity"/>
    <property type="evidence" value="ECO:0007669"/>
    <property type="project" value="InterPro"/>
</dbReference>
<feature type="transmembrane region" description="Helical" evidence="8">
    <location>
        <begin position="81"/>
        <end position="98"/>
    </location>
</feature>
<feature type="transmembrane region" description="Helical" evidence="8">
    <location>
        <begin position="410"/>
        <end position="432"/>
    </location>
</feature>
<feature type="transmembrane region" description="Helical" evidence="8">
    <location>
        <begin position="288"/>
        <end position="305"/>
    </location>
</feature>
<evidence type="ECO:0000256" key="7">
    <source>
        <dbReference type="ARBA" id="ARBA00023136"/>
    </source>
</evidence>
<keyword evidence="5 8" id="KW-0812">Transmembrane</keyword>
<dbReference type="PROSITE" id="PS50850">
    <property type="entry name" value="MFS"/>
    <property type="match status" value="1"/>
</dbReference>
<feature type="transmembrane region" description="Helical" evidence="8">
    <location>
        <begin position="51"/>
        <end position="72"/>
    </location>
</feature>
<feature type="transmembrane region" description="Helical" evidence="8">
    <location>
        <begin position="163"/>
        <end position="184"/>
    </location>
</feature>
<protein>
    <submittedName>
        <fullName evidence="10">Facilitated trehalose transporter Tret1</fullName>
    </submittedName>
</protein>
<accession>A0A146LWT2</accession>
<evidence type="ECO:0000259" key="9">
    <source>
        <dbReference type="PROSITE" id="PS50850"/>
    </source>
</evidence>
<feature type="transmembrane region" description="Helical" evidence="8">
    <location>
        <begin position="345"/>
        <end position="369"/>
    </location>
</feature>
<feature type="transmembrane region" description="Helical" evidence="8">
    <location>
        <begin position="104"/>
        <end position="127"/>
    </location>
</feature>
<keyword evidence="6 8" id="KW-1133">Transmembrane helix</keyword>
<dbReference type="SUPFAM" id="SSF103473">
    <property type="entry name" value="MFS general substrate transporter"/>
    <property type="match status" value="1"/>
</dbReference>
<evidence type="ECO:0000256" key="2">
    <source>
        <dbReference type="ARBA" id="ARBA00022448"/>
    </source>
</evidence>
<dbReference type="InterPro" id="IPR020846">
    <property type="entry name" value="MFS_dom"/>
</dbReference>
<evidence type="ECO:0000256" key="3">
    <source>
        <dbReference type="ARBA" id="ARBA00022475"/>
    </source>
</evidence>
<comment type="subcellular location">
    <subcellularLocation>
        <location evidence="1">Cell membrane</location>
        <topology evidence="1">Multi-pass membrane protein</topology>
    </subcellularLocation>
</comment>
<dbReference type="InterPro" id="IPR050549">
    <property type="entry name" value="MFS_Trehalose_Transporter"/>
</dbReference>
<feature type="transmembrane region" description="Helical" evidence="8">
    <location>
        <begin position="139"/>
        <end position="157"/>
    </location>
</feature>
<dbReference type="PANTHER" id="PTHR48021">
    <property type="match status" value="1"/>
</dbReference>
<gene>
    <name evidence="10" type="primary">Tret1_57</name>
    <name evidence="10" type="ORF">g.83192</name>
</gene>
<reference evidence="10" key="1">
    <citation type="journal article" date="2016" name="Gigascience">
        <title>De novo construction of an expanded transcriptome assembly for the western tarnished plant bug, Lygus hesperus.</title>
        <authorList>
            <person name="Tassone E.E."/>
            <person name="Geib S.M."/>
            <person name="Hall B."/>
            <person name="Fabrick J.A."/>
            <person name="Brent C.S."/>
            <person name="Hull J.J."/>
        </authorList>
    </citation>
    <scope>NUCLEOTIDE SEQUENCE</scope>
</reference>